<gene>
    <name evidence="1" type="ORF">RM533_06050</name>
</gene>
<name>A0ABU2ZGM6_9SPHN</name>
<evidence type="ECO:0000313" key="1">
    <source>
        <dbReference type="EMBL" id="MDT0575743.1"/>
    </source>
</evidence>
<evidence type="ECO:0000313" key="2">
    <source>
        <dbReference type="Proteomes" id="UP001259803"/>
    </source>
</evidence>
<protein>
    <recommendedName>
        <fullName evidence="3">Porin domain-containing protein</fullName>
    </recommendedName>
</protein>
<sequence length="285" mass="29571">MKQRQTGRRIGRAGAALLLGAVCISGLFSAVSAQLPQEIVGVAALGGLGGFTPSSANPRLIQRISSSFDGDLASDARLFRFTPAGSAERGVRGVTVAVRVDSHAARLLSSRRQVAFGKSTASRTGMPAIAPVAFNLGVARGYHSFSQDLAALTGGGKSTPGRSLQGRLAAREDMSSAASRSLVLPSDVRLIEMPDLASFTPARPADRSRFSAQVVLDGRELPGTAPRTLAGDGGVSVDVGGAYRVARNLDVTAGLRYSAERDRVAPGAGDQQDSQAVYVGTKFKF</sequence>
<proteinExistence type="predicted"/>
<dbReference type="Proteomes" id="UP001259803">
    <property type="component" value="Unassembled WGS sequence"/>
</dbReference>
<evidence type="ECO:0008006" key="3">
    <source>
        <dbReference type="Google" id="ProtNLM"/>
    </source>
</evidence>
<organism evidence="1 2">
    <name type="scientific">Croceicoccus esteveae</name>
    <dbReference type="NCBI Taxonomy" id="3075597"/>
    <lineage>
        <taxon>Bacteria</taxon>
        <taxon>Pseudomonadati</taxon>
        <taxon>Pseudomonadota</taxon>
        <taxon>Alphaproteobacteria</taxon>
        <taxon>Sphingomonadales</taxon>
        <taxon>Erythrobacteraceae</taxon>
        <taxon>Croceicoccus</taxon>
    </lineage>
</organism>
<accession>A0ABU2ZGM6</accession>
<reference evidence="1 2" key="1">
    <citation type="submission" date="2023-09" db="EMBL/GenBank/DDBJ databases">
        <authorList>
            <person name="Rey-Velasco X."/>
        </authorList>
    </citation>
    <scope>NUCLEOTIDE SEQUENCE [LARGE SCALE GENOMIC DNA]</scope>
    <source>
        <strain evidence="1 2">F390</strain>
    </source>
</reference>
<dbReference type="RefSeq" id="WP_311340312.1">
    <property type="nucleotide sequence ID" value="NZ_JAVRHS010000003.1"/>
</dbReference>
<dbReference type="EMBL" id="JAVRHS010000003">
    <property type="protein sequence ID" value="MDT0575743.1"/>
    <property type="molecule type" value="Genomic_DNA"/>
</dbReference>
<comment type="caution">
    <text evidence="1">The sequence shown here is derived from an EMBL/GenBank/DDBJ whole genome shotgun (WGS) entry which is preliminary data.</text>
</comment>
<keyword evidence="2" id="KW-1185">Reference proteome</keyword>